<dbReference type="RefSeq" id="WP_110804123.1">
    <property type="nucleotide sequence ID" value="NZ_QJTK01000001.1"/>
</dbReference>
<evidence type="ECO:0000313" key="2">
    <source>
        <dbReference type="Proteomes" id="UP000247727"/>
    </source>
</evidence>
<organism evidence="1 2">
    <name type="scientific">Rhodobacter viridis</name>
    <dbReference type="NCBI Taxonomy" id="1054202"/>
    <lineage>
        <taxon>Bacteria</taxon>
        <taxon>Pseudomonadati</taxon>
        <taxon>Pseudomonadota</taxon>
        <taxon>Alphaproteobacteria</taxon>
        <taxon>Rhodobacterales</taxon>
        <taxon>Rhodobacter group</taxon>
        <taxon>Rhodobacter</taxon>
    </lineage>
</organism>
<evidence type="ECO:0000313" key="1">
    <source>
        <dbReference type="EMBL" id="PYF13118.1"/>
    </source>
</evidence>
<dbReference type="Pfam" id="PF00494">
    <property type="entry name" value="SQS_PSY"/>
    <property type="match status" value="1"/>
</dbReference>
<comment type="caution">
    <text evidence="1">The sequence shown here is derived from an EMBL/GenBank/DDBJ whole genome shotgun (WGS) entry which is preliminary data.</text>
</comment>
<reference evidence="1 2" key="1">
    <citation type="submission" date="2018-06" db="EMBL/GenBank/DDBJ databases">
        <title>Genomic Encyclopedia of Type Strains, Phase III (KMG-III): the genomes of soil and plant-associated and newly described type strains.</title>
        <authorList>
            <person name="Whitman W."/>
        </authorList>
    </citation>
    <scope>NUCLEOTIDE SEQUENCE [LARGE SCALE GENOMIC DNA]</scope>
    <source>
        <strain evidence="1 2">JA737</strain>
    </source>
</reference>
<gene>
    <name evidence="1" type="ORF">C8J30_101503</name>
</gene>
<proteinExistence type="predicted"/>
<dbReference type="AlphaFoldDB" id="A0A318U3M6"/>
<dbReference type="Proteomes" id="UP000247727">
    <property type="component" value="Unassembled WGS sequence"/>
</dbReference>
<name>A0A318U3M6_9RHOB</name>
<dbReference type="InterPro" id="IPR002060">
    <property type="entry name" value="Squ/phyt_synthse"/>
</dbReference>
<dbReference type="SUPFAM" id="SSF48576">
    <property type="entry name" value="Terpenoid synthases"/>
    <property type="match status" value="1"/>
</dbReference>
<dbReference type="OrthoDB" id="9814909at2"/>
<dbReference type="EMBL" id="QJTK01000001">
    <property type="protein sequence ID" value="PYF13118.1"/>
    <property type="molecule type" value="Genomic_DNA"/>
</dbReference>
<accession>A0A318U3M6</accession>
<keyword evidence="2" id="KW-1185">Reference proteome</keyword>
<protein>
    <submittedName>
        <fullName evidence="1">Squalene/phytoene synthase</fullName>
    </submittedName>
</protein>
<sequence length="253" mass="26353">MTDALSLCAERLAAGDPDRFAAVMASPPADRPALFALYAANLAIAQAPWASAEPLVAEMRVQWWIDALAVQSKQGKPVPHEIGPALQALPEEALRGLIAAAEARRADCHGEAFADEARLWDYLDATSGAICAAAGACFDAGFEAALHAHGAATGLANWLIALPELTARGRLMLADADPARLAALAREGEARLMAAQAALRSAPSAARVAALSGWQAAGVLRRAVAAPERIAEGALRSSEFARRLGLLRARLAV</sequence>
<dbReference type="InterPro" id="IPR008949">
    <property type="entry name" value="Isoprenoid_synthase_dom_sf"/>
</dbReference>
<dbReference type="Gene3D" id="1.10.600.10">
    <property type="entry name" value="Farnesyl Diphosphate Synthase"/>
    <property type="match status" value="1"/>
</dbReference>